<comment type="caution">
    <text evidence="1">The sequence shown here is derived from an EMBL/GenBank/DDBJ whole genome shotgun (WGS) entry which is preliminary data.</text>
</comment>
<dbReference type="KEGG" id="bbes:BESB_080140"/>
<evidence type="ECO:0000313" key="1">
    <source>
        <dbReference type="EMBL" id="PFH33798.1"/>
    </source>
</evidence>
<dbReference type="VEuPathDB" id="ToxoDB:BESB_080140"/>
<organism evidence="1 2">
    <name type="scientific">Besnoitia besnoiti</name>
    <name type="common">Apicomplexan protozoan</name>
    <dbReference type="NCBI Taxonomy" id="94643"/>
    <lineage>
        <taxon>Eukaryota</taxon>
        <taxon>Sar</taxon>
        <taxon>Alveolata</taxon>
        <taxon>Apicomplexa</taxon>
        <taxon>Conoidasida</taxon>
        <taxon>Coccidia</taxon>
        <taxon>Eucoccidiorida</taxon>
        <taxon>Eimeriorina</taxon>
        <taxon>Sarcocystidae</taxon>
        <taxon>Besnoitia</taxon>
    </lineage>
</organism>
<name>A0A2A9M5P8_BESBE</name>
<gene>
    <name evidence="1" type="ORF">BESB_080140</name>
</gene>
<dbReference type="GeneID" id="40312941"/>
<protein>
    <recommendedName>
        <fullName evidence="3">Awp1</fullName>
    </recommendedName>
</protein>
<keyword evidence="2" id="KW-1185">Reference proteome</keyword>
<dbReference type="OrthoDB" id="331343at2759"/>
<dbReference type="EMBL" id="NWUJ01000008">
    <property type="protein sequence ID" value="PFH33798.1"/>
    <property type="molecule type" value="Genomic_DNA"/>
</dbReference>
<sequence>MAALLLRVLRSLEKWDLLQDQSGEAVNEALNLLVELQFLQGDHLVSLQTHPAARQKCLEGHRRRMDEAHKAVVACQRGLISTHADLLECARELGAVAEGAAKKRSAAAQVPVGSALQKTQKPKLPVASSSTLSAGGGNVALFQEEIAPFIAEVVDAYGDQLTLQNSLITLYRERLSPADRKEMNRILAVWMDRPCEWAVARFGRRRAVVRELKKFLRLPA</sequence>
<reference evidence="1 2" key="1">
    <citation type="submission" date="2017-09" db="EMBL/GenBank/DDBJ databases">
        <title>Genome sequencing of Besnoitia besnoiti strain Bb-Ger1.</title>
        <authorList>
            <person name="Schares G."/>
            <person name="Venepally P."/>
            <person name="Lorenzi H.A."/>
        </authorList>
    </citation>
    <scope>NUCLEOTIDE SEQUENCE [LARGE SCALE GENOMIC DNA]</scope>
    <source>
        <strain evidence="1 2">Bb-Ger1</strain>
    </source>
</reference>
<dbReference type="Proteomes" id="UP000224006">
    <property type="component" value="Chromosome VII"/>
</dbReference>
<accession>A0A2A9M5P8</accession>
<evidence type="ECO:0008006" key="3">
    <source>
        <dbReference type="Google" id="ProtNLM"/>
    </source>
</evidence>
<evidence type="ECO:0000313" key="2">
    <source>
        <dbReference type="Proteomes" id="UP000224006"/>
    </source>
</evidence>
<dbReference type="RefSeq" id="XP_029217807.1">
    <property type="nucleotide sequence ID" value="XM_029366376.1"/>
</dbReference>
<proteinExistence type="predicted"/>
<dbReference type="AlphaFoldDB" id="A0A2A9M5P8"/>